<dbReference type="Gene3D" id="3.30.420.10">
    <property type="entry name" value="Ribonuclease H-like superfamily/Ribonuclease H"/>
    <property type="match status" value="1"/>
</dbReference>
<dbReference type="InterPro" id="IPR036397">
    <property type="entry name" value="RNaseH_sf"/>
</dbReference>
<dbReference type="Pfam" id="PF07727">
    <property type="entry name" value="RVT_2"/>
    <property type="match status" value="1"/>
</dbReference>
<dbReference type="SUPFAM" id="SSF56672">
    <property type="entry name" value="DNA/RNA polymerases"/>
    <property type="match status" value="1"/>
</dbReference>
<dbReference type="Pfam" id="PF13976">
    <property type="entry name" value="gag_pre-integrs"/>
    <property type="match status" value="1"/>
</dbReference>
<gene>
    <name evidence="2" type="ORF">KK1_019511</name>
</gene>
<dbReference type="InterPro" id="IPR012337">
    <property type="entry name" value="RNaseH-like_sf"/>
</dbReference>
<proteinExistence type="predicted"/>
<dbReference type="PANTHER" id="PTHR11439:SF450">
    <property type="entry name" value="REVERSE TRANSCRIPTASE TY1_COPIA-TYPE DOMAIN-CONTAINING PROTEIN"/>
    <property type="match status" value="1"/>
</dbReference>
<dbReference type="InterPro" id="IPR001584">
    <property type="entry name" value="Integrase_cat-core"/>
</dbReference>
<dbReference type="PROSITE" id="PS50994">
    <property type="entry name" value="INTEGRASE"/>
    <property type="match status" value="1"/>
</dbReference>
<dbReference type="InterPro" id="IPR025724">
    <property type="entry name" value="GAG-pre-integrase_dom"/>
</dbReference>
<feature type="domain" description="Integrase catalytic" evidence="1">
    <location>
        <begin position="147"/>
        <end position="311"/>
    </location>
</feature>
<protein>
    <submittedName>
        <fullName evidence="2">Retrovirus-related Pol polyprotein from transposon TNT 1-94</fullName>
    </submittedName>
</protein>
<name>A0A151TCY2_CAJCA</name>
<dbReference type="InterPro" id="IPR057670">
    <property type="entry name" value="SH3_retrovirus"/>
</dbReference>
<dbReference type="OMA" id="NSAYEDW"/>
<dbReference type="EMBL" id="CM003609">
    <property type="protein sequence ID" value="KYP64898.1"/>
    <property type="molecule type" value="Genomic_DNA"/>
</dbReference>
<dbReference type="Gramene" id="C.cajan_18959.t">
    <property type="protein sequence ID" value="C.cajan_18959.t.cds1"/>
    <property type="gene ID" value="C.cajan_18959"/>
</dbReference>
<organism evidence="2 3">
    <name type="scientific">Cajanus cajan</name>
    <name type="common">Pigeon pea</name>
    <name type="synonym">Cajanus indicus</name>
    <dbReference type="NCBI Taxonomy" id="3821"/>
    <lineage>
        <taxon>Eukaryota</taxon>
        <taxon>Viridiplantae</taxon>
        <taxon>Streptophyta</taxon>
        <taxon>Embryophyta</taxon>
        <taxon>Tracheophyta</taxon>
        <taxon>Spermatophyta</taxon>
        <taxon>Magnoliopsida</taxon>
        <taxon>eudicotyledons</taxon>
        <taxon>Gunneridae</taxon>
        <taxon>Pentapetalae</taxon>
        <taxon>rosids</taxon>
        <taxon>fabids</taxon>
        <taxon>Fabales</taxon>
        <taxon>Fabaceae</taxon>
        <taxon>Papilionoideae</taxon>
        <taxon>50 kb inversion clade</taxon>
        <taxon>NPAAA clade</taxon>
        <taxon>indigoferoid/millettioid clade</taxon>
        <taxon>Phaseoleae</taxon>
        <taxon>Cajanus</taxon>
    </lineage>
</organism>
<reference evidence="2 3" key="1">
    <citation type="journal article" date="2012" name="Nat. Biotechnol.">
        <title>Draft genome sequence of pigeonpea (Cajanus cajan), an orphan legume crop of resource-poor farmers.</title>
        <authorList>
            <person name="Varshney R.K."/>
            <person name="Chen W."/>
            <person name="Li Y."/>
            <person name="Bharti A.K."/>
            <person name="Saxena R.K."/>
            <person name="Schlueter J.A."/>
            <person name="Donoghue M.T."/>
            <person name="Azam S."/>
            <person name="Fan G."/>
            <person name="Whaley A.M."/>
            <person name="Farmer A.D."/>
            <person name="Sheridan J."/>
            <person name="Iwata A."/>
            <person name="Tuteja R."/>
            <person name="Penmetsa R.V."/>
            <person name="Wu W."/>
            <person name="Upadhyaya H.D."/>
            <person name="Yang S.P."/>
            <person name="Shah T."/>
            <person name="Saxena K.B."/>
            <person name="Michael T."/>
            <person name="McCombie W.R."/>
            <person name="Yang B."/>
            <person name="Zhang G."/>
            <person name="Yang H."/>
            <person name="Wang J."/>
            <person name="Spillane C."/>
            <person name="Cook D.R."/>
            <person name="May G.D."/>
            <person name="Xu X."/>
            <person name="Jackson S.A."/>
        </authorList>
    </citation>
    <scope>NUCLEOTIDE SEQUENCE [LARGE SCALE GENOMIC DNA]</scope>
    <source>
        <strain evidence="3">cv. Asha</strain>
    </source>
</reference>
<dbReference type="AlphaFoldDB" id="A0A151TCY2"/>
<accession>A0A151TCY2</accession>
<evidence type="ECO:0000259" key="1">
    <source>
        <dbReference type="PROSITE" id="PS50994"/>
    </source>
</evidence>
<dbReference type="Pfam" id="PF25597">
    <property type="entry name" value="SH3_retrovirus"/>
    <property type="match status" value="1"/>
</dbReference>
<sequence length="1007" mass="113864">MPNTSRRFMLNQLLHVPSITKNLLSVSKFARDNCVYFEFFPDVCNVKTQDTNQIILQGRLQQGLYVFPNLKTTDSYSAYQAVTELNSAQSFSNLQLWHARLGHPSSKIVKTVLDKCQISCNTNNNLNCHSCCLGKVHQLPFIQSTTVYSKPLELVFTDIWGPSPIASTDGSRYYIVFLDAFSKYSWIYLLQYKSQALYAFLQLKSLAEKQLGTKLKALQSDNAKEFLTFSPYLKQNGIIHRLSCPHTHQQNGSPERKHRHITETGLTLLAQASLPLSFWGEAFLTATSLINMLPTPNLDNASPYEMLFHKAPDYKFLKIFGCACYPLLRPYNPHKFDFKSQQCLFLGYSPSHKGYICLSPSGKRYISRNVKFFETVFPCQTQPNPFIPTIRSSNSVHNNSDLSHLTVLTSSSQNNHHSNSNPIVTTTALSLNDTNPAAVATVPIIEPGVSSSGPQNAHLMTTRSKAGIFKPKTYAAALVKSSYDHTIEPNTVKEALAKPEWLKAMKDEYQALVSNQTWSLVDLPIGYKPIGCKWIFKSKYNPDGSFQRHKARLVAKGYNQKPGLDFSETFSPVVKPTTVRIVLSLAITNQWPIHQIDINNVFLHGDLQESVYMSQPPGFNTQHKDKVCKLNKAIYGLKQAPRSWYCKLSNTLIQMGFHSTKSDTSLFVRFSKTTTLMLLIYVDDIIITGNSKEEIRSVISFLHDKFSLKDLGSLHYFLGVEVTTTKEGNLLLTQTKYLREILHKASMSDSTPQPTPMLANLKLTENETTSVPDPSFYRSIVGALQYLTITRPDVSFAVNKVCQYMHCPQEHHWKAVKRILRYLQGTIHHGLLIQKNKQLNLAGFCDSDWGNDKDDRKSTSGYCVYLGSNLISWSSRKQKSVSRSTTEAEYRSIADVAADIIWIQSLLSELRVPKSLPRIYCDNLSAVLITANPVLHSKTKHFELDLHFVRDKVKQNEVKVIHLPAKYQVADTLTKPLAKQHFHHFRNKLMVTTLDTMSLRGDVKGNG</sequence>
<dbReference type="SUPFAM" id="SSF53098">
    <property type="entry name" value="Ribonuclease H-like"/>
    <property type="match status" value="1"/>
</dbReference>
<dbReference type="InterPro" id="IPR043502">
    <property type="entry name" value="DNA/RNA_pol_sf"/>
</dbReference>
<evidence type="ECO:0000313" key="2">
    <source>
        <dbReference type="EMBL" id="KYP64898.1"/>
    </source>
</evidence>
<dbReference type="GO" id="GO:0003676">
    <property type="term" value="F:nucleic acid binding"/>
    <property type="evidence" value="ECO:0007669"/>
    <property type="project" value="InterPro"/>
</dbReference>
<dbReference type="GO" id="GO:0015074">
    <property type="term" value="P:DNA integration"/>
    <property type="evidence" value="ECO:0007669"/>
    <property type="project" value="InterPro"/>
</dbReference>
<evidence type="ECO:0000313" key="3">
    <source>
        <dbReference type="Proteomes" id="UP000075243"/>
    </source>
</evidence>
<dbReference type="CDD" id="cd09272">
    <property type="entry name" value="RNase_HI_RT_Ty1"/>
    <property type="match status" value="1"/>
</dbReference>
<dbReference type="Pfam" id="PF00665">
    <property type="entry name" value="rve"/>
    <property type="match status" value="1"/>
</dbReference>
<dbReference type="InterPro" id="IPR013103">
    <property type="entry name" value="RVT_2"/>
</dbReference>
<keyword evidence="3" id="KW-1185">Reference proteome</keyword>
<dbReference type="Proteomes" id="UP000075243">
    <property type="component" value="Chromosome 7"/>
</dbReference>
<dbReference type="PANTHER" id="PTHR11439">
    <property type="entry name" value="GAG-POL-RELATED RETROTRANSPOSON"/>
    <property type="match status" value="1"/>
</dbReference>